<sequence length="72" mass="7759">MRTNNLDSINTLNKLIAQTSSLVAALSEEENLNVMPAESIGNSLWLVSDQLERMGTAINELKESIQGKGGKA</sequence>
<comment type="caution">
    <text evidence="1">The sequence shown here is derived from an EMBL/GenBank/DDBJ whole genome shotgun (WGS) entry which is preliminary data.</text>
</comment>
<dbReference type="Proteomes" id="UP000248729">
    <property type="component" value="Unassembled WGS sequence"/>
</dbReference>
<organism evidence="1 2">
    <name type="scientific">Vibrio diazotrophicus</name>
    <dbReference type="NCBI Taxonomy" id="685"/>
    <lineage>
        <taxon>Bacteria</taxon>
        <taxon>Pseudomonadati</taxon>
        <taxon>Pseudomonadota</taxon>
        <taxon>Gammaproteobacteria</taxon>
        <taxon>Vibrionales</taxon>
        <taxon>Vibrionaceae</taxon>
        <taxon>Vibrio</taxon>
    </lineage>
</organism>
<dbReference type="AlphaFoldDB" id="A0A329E5K8"/>
<accession>A0A329E5K8</accession>
<name>A0A329E5K8_VIBDI</name>
<reference evidence="1 2" key="1">
    <citation type="submission" date="2018-06" db="EMBL/GenBank/DDBJ databases">
        <title>Freshwater and sediment microbial communities from various areas in North America, analyzing microbe dynamics in response to fracking.</title>
        <authorList>
            <person name="Lamendella R."/>
        </authorList>
    </citation>
    <scope>NUCLEOTIDE SEQUENCE [LARGE SCALE GENOMIC DNA]</scope>
    <source>
        <strain evidence="1 2">99A</strain>
    </source>
</reference>
<protein>
    <submittedName>
        <fullName evidence="1">Uncharacterized protein</fullName>
    </submittedName>
</protein>
<gene>
    <name evidence="1" type="ORF">DET48_12350</name>
</gene>
<dbReference type="EMBL" id="QLTR01000023">
    <property type="protein sequence ID" value="RAS60079.1"/>
    <property type="molecule type" value="Genomic_DNA"/>
</dbReference>
<dbReference type="RefSeq" id="WP_112404395.1">
    <property type="nucleotide sequence ID" value="NZ_QLTR01000023.1"/>
</dbReference>
<proteinExistence type="predicted"/>
<evidence type="ECO:0000313" key="2">
    <source>
        <dbReference type="Proteomes" id="UP000248729"/>
    </source>
</evidence>
<evidence type="ECO:0000313" key="1">
    <source>
        <dbReference type="EMBL" id="RAS60079.1"/>
    </source>
</evidence>